<reference evidence="2" key="2">
    <citation type="submission" date="2017-05" db="UniProtKB">
        <authorList>
            <consortium name="EnsemblMetazoa"/>
        </authorList>
    </citation>
    <scope>IDENTIFICATION</scope>
</reference>
<dbReference type="KEGG" id="aqu:100634264"/>
<keyword evidence="3" id="KW-1185">Reference proteome</keyword>
<evidence type="ECO:0000256" key="1">
    <source>
        <dbReference type="SAM" id="MobiDB-lite"/>
    </source>
</evidence>
<accession>A0A1X7VDY4</accession>
<sequence>MSVSGGSGTSSLVRLPALRINRNSPSPGQWTLVREYNIEKKDQYNEWSSNVSSQLLRLRQQLISYMTASKALDEEIEEETIKLMTLKELAIPPSPRAPTPKQLDCKGVSGST</sequence>
<gene>
    <name evidence="2" type="primary">100634264</name>
</gene>
<evidence type="ECO:0000313" key="2">
    <source>
        <dbReference type="EnsemblMetazoa" id="Aqu2.1.38515_001"/>
    </source>
</evidence>
<dbReference type="AlphaFoldDB" id="A0A1X7VDY4"/>
<feature type="region of interest" description="Disordered" evidence="1">
    <location>
        <begin position="91"/>
        <end position="112"/>
    </location>
</feature>
<dbReference type="EnsemblMetazoa" id="Aqu2.1.38515_001">
    <property type="protein sequence ID" value="Aqu2.1.38515_001"/>
    <property type="gene ID" value="Aqu2.1.38515"/>
</dbReference>
<dbReference type="Proteomes" id="UP000007879">
    <property type="component" value="Unassembled WGS sequence"/>
</dbReference>
<dbReference type="OrthoDB" id="6047970at2759"/>
<dbReference type="EnsemblMetazoa" id="XM_003384461.3">
    <property type="protein sequence ID" value="XP_003384509.1"/>
    <property type="gene ID" value="LOC100634264"/>
</dbReference>
<dbReference type="InParanoid" id="A0A1X7VDY4"/>
<organism evidence="2">
    <name type="scientific">Amphimedon queenslandica</name>
    <name type="common">Sponge</name>
    <dbReference type="NCBI Taxonomy" id="400682"/>
    <lineage>
        <taxon>Eukaryota</taxon>
        <taxon>Metazoa</taxon>
        <taxon>Porifera</taxon>
        <taxon>Demospongiae</taxon>
        <taxon>Heteroscleromorpha</taxon>
        <taxon>Haplosclerida</taxon>
        <taxon>Niphatidae</taxon>
        <taxon>Amphimedon</taxon>
    </lineage>
</organism>
<name>A0A1X7VDY4_AMPQE</name>
<reference evidence="3" key="1">
    <citation type="journal article" date="2010" name="Nature">
        <title>The Amphimedon queenslandica genome and the evolution of animal complexity.</title>
        <authorList>
            <person name="Srivastava M."/>
            <person name="Simakov O."/>
            <person name="Chapman J."/>
            <person name="Fahey B."/>
            <person name="Gauthier M.E."/>
            <person name="Mitros T."/>
            <person name="Richards G.S."/>
            <person name="Conaco C."/>
            <person name="Dacre M."/>
            <person name="Hellsten U."/>
            <person name="Larroux C."/>
            <person name="Putnam N.H."/>
            <person name="Stanke M."/>
            <person name="Adamska M."/>
            <person name="Darling A."/>
            <person name="Degnan S.M."/>
            <person name="Oakley T.H."/>
            <person name="Plachetzki D.C."/>
            <person name="Zhai Y."/>
            <person name="Adamski M."/>
            <person name="Calcino A."/>
            <person name="Cummins S.F."/>
            <person name="Goodstein D.M."/>
            <person name="Harris C."/>
            <person name="Jackson D.J."/>
            <person name="Leys S.P."/>
            <person name="Shu S."/>
            <person name="Woodcroft B.J."/>
            <person name="Vervoort M."/>
            <person name="Kosik K.S."/>
            <person name="Manning G."/>
            <person name="Degnan B.M."/>
            <person name="Rokhsar D.S."/>
        </authorList>
    </citation>
    <scope>NUCLEOTIDE SEQUENCE [LARGE SCALE GENOMIC DNA]</scope>
</reference>
<proteinExistence type="predicted"/>
<evidence type="ECO:0000313" key="3">
    <source>
        <dbReference type="Proteomes" id="UP000007879"/>
    </source>
</evidence>
<protein>
    <submittedName>
        <fullName evidence="2">Uncharacterized protein</fullName>
    </submittedName>
</protein>